<dbReference type="RefSeq" id="WP_207381395.1">
    <property type="nucleotide sequence ID" value="NZ_CP071502.1"/>
</dbReference>
<evidence type="ECO:0000256" key="1">
    <source>
        <dbReference type="SAM" id="Coils"/>
    </source>
</evidence>
<accession>A0ABX7R671</accession>
<name>A0ABX7R671_9GAMM</name>
<dbReference type="EMBL" id="CP071502">
    <property type="protein sequence ID" value="QSX38285.1"/>
    <property type="molecule type" value="Genomic_DNA"/>
</dbReference>
<feature type="coiled-coil region" evidence="1">
    <location>
        <begin position="69"/>
        <end position="103"/>
    </location>
</feature>
<organism evidence="2 3">
    <name type="scientific">Shewanella sedimentimangrovi</name>
    <dbReference type="NCBI Taxonomy" id="2814293"/>
    <lineage>
        <taxon>Bacteria</taxon>
        <taxon>Pseudomonadati</taxon>
        <taxon>Pseudomonadota</taxon>
        <taxon>Gammaproteobacteria</taxon>
        <taxon>Alteromonadales</taxon>
        <taxon>Shewanellaceae</taxon>
        <taxon>Shewanella</taxon>
    </lineage>
</organism>
<gene>
    <name evidence="2" type="ORF">JYB85_05520</name>
</gene>
<dbReference type="Proteomes" id="UP000663207">
    <property type="component" value="Chromosome"/>
</dbReference>
<keyword evidence="1" id="KW-0175">Coiled coil</keyword>
<reference evidence="2 3" key="1">
    <citation type="submission" date="2021-03" db="EMBL/GenBank/DDBJ databases">
        <title>Novel species identification of genus Shewanella.</title>
        <authorList>
            <person name="Liu G."/>
            <person name="Zhang Q."/>
        </authorList>
    </citation>
    <scope>NUCLEOTIDE SEQUENCE [LARGE SCALE GENOMIC DNA]</scope>
    <source>
        <strain evidence="2 3">FJAT-52962</strain>
    </source>
</reference>
<proteinExistence type="predicted"/>
<evidence type="ECO:0000313" key="3">
    <source>
        <dbReference type="Proteomes" id="UP000663207"/>
    </source>
</evidence>
<evidence type="ECO:0008006" key="4">
    <source>
        <dbReference type="Google" id="ProtNLM"/>
    </source>
</evidence>
<keyword evidence="3" id="KW-1185">Reference proteome</keyword>
<protein>
    <recommendedName>
        <fullName evidence="4">KfrA N-terminal DNA-binding domain-containing protein</fullName>
    </recommendedName>
</protein>
<evidence type="ECO:0000313" key="2">
    <source>
        <dbReference type="EMBL" id="QSX38285.1"/>
    </source>
</evidence>
<sequence>MSANEHILVIARTLELQGQEPSVALIKARLSKPMPLPAIIKGLQQYKAMPEDAKARISVTATQVVAPVPQEAEDELTVLRRELAELRLQVQELQARVTDLEGQD</sequence>